<dbReference type="EMBL" id="JBHTIO010000017">
    <property type="protein sequence ID" value="MFD0896769.1"/>
    <property type="molecule type" value="Genomic_DNA"/>
</dbReference>
<protein>
    <submittedName>
        <fullName evidence="8">PspC domain-containing protein</fullName>
    </submittedName>
</protein>
<sequence length="60" mass="6406">MNKLHKSANNRMVAGVLGGFAERYGVDATVLRVIFAALAVVTIGFPMVILYVLAAVIMPD</sequence>
<feature type="transmembrane region" description="Helical" evidence="6">
    <location>
        <begin position="35"/>
        <end position="58"/>
    </location>
</feature>
<evidence type="ECO:0000256" key="5">
    <source>
        <dbReference type="ARBA" id="ARBA00023136"/>
    </source>
</evidence>
<feature type="domain" description="Phage shock protein PspC N-terminal" evidence="7">
    <location>
        <begin position="3"/>
        <end position="60"/>
    </location>
</feature>
<reference evidence="9" key="1">
    <citation type="journal article" date="2019" name="Int. J. Syst. Evol. Microbiol.">
        <title>The Global Catalogue of Microorganisms (GCM) 10K type strain sequencing project: providing services to taxonomists for standard genome sequencing and annotation.</title>
        <authorList>
            <consortium name="The Broad Institute Genomics Platform"/>
            <consortium name="The Broad Institute Genome Sequencing Center for Infectious Disease"/>
            <person name="Wu L."/>
            <person name="Ma J."/>
        </authorList>
    </citation>
    <scope>NUCLEOTIDE SEQUENCE [LARGE SCALE GENOMIC DNA]</scope>
    <source>
        <strain evidence="9">CCM 8925</strain>
    </source>
</reference>
<dbReference type="PANTHER" id="PTHR33885:SF3">
    <property type="entry name" value="PHAGE SHOCK PROTEIN C"/>
    <property type="match status" value="1"/>
</dbReference>
<evidence type="ECO:0000256" key="3">
    <source>
        <dbReference type="ARBA" id="ARBA00022692"/>
    </source>
</evidence>
<organism evidence="8 9">
    <name type="scientific">Loigolactobacillus binensis</name>
    <dbReference type="NCBI Taxonomy" id="2559922"/>
    <lineage>
        <taxon>Bacteria</taxon>
        <taxon>Bacillati</taxon>
        <taxon>Bacillota</taxon>
        <taxon>Bacilli</taxon>
        <taxon>Lactobacillales</taxon>
        <taxon>Lactobacillaceae</taxon>
        <taxon>Loigolactobacillus</taxon>
    </lineage>
</organism>
<dbReference type="RefSeq" id="WP_137637077.1">
    <property type="nucleotide sequence ID" value="NZ_BJDN01000005.1"/>
</dbReference>
<dbReference type="Proteomes" id="UP001597104">
    <property type="component" value="Unassembled WGS sequence"/>
</dbReference>
<dbReference type="InterPro" id="IPR052027">
    <property type="entry name" value="PspC"/>
</dbReference>
<evidence type="ECO:0000259" key="7">
    <source>
        <dbReference type="Pfam" id="PF04024"/>
    </source>
</evidence>
<dbReference type="Pfam" id="PF04024">
    <property type="entry name" value="PspC"/>
    <property type="match status" value="1"/>
</dbReference>
<evidence type="ECO:0000256" key="6">
    <source>
        <dbReference type="SAM" id="Phobius"/>
    </source>
</evidence>
<accession>A0ABW3EBB7</accession>
<evidence type="ECO:0000256" key="1">
    <source>
        <dbReference type="ARBA" id="ARBA00004162"/>
    </source>
</evidence>
<gene>
    <name evidence="8" type="ORF">ACFQZ7_03340</name>
</gene>
<evidence type="ECO:0000313" key="8">
    <source>
        <dbReference type="EMBL" id="MFD0896769.1"/>
    </source>
</evidence>
<keyword evidence="2" id="KW-1003">Cell membrane</keyword>
<comment type="subcellular location">
    <subcellularLocation>
        <location evidence="1">Cell membrane</location>
        <topology evidence="1">Single-pass membrane protein</topology>
    </subcellularLocation>
</comment>
<keyword evidence="4 6" id="KW-1133">Transmembrane helix</keyword>
<dbReference type="InterPro" id="IPR007168">
    <property type="entry name" value="Phageshock_PspC_N"/>
</dbReference>
<dbReference type="PANTHER" id="PTHR33885">
    <property type="entry name" value="PHAGE SHOCK PROTEIN C"/>
    <property type="match status" value="1"/>
</dbReference>
<evidence type="ECO:0000256" key="4">
    <source>
        <dbReference type="ARBA" id="ARBA00022989"/>
    </source>
</evidence>
<keyword evidence="3 6" id="KW-0812">Transmembrane</keyword>
<name>A0ABW3EBB7_9LACO</name>
<keyword evidence="5 6" id="KW-0472">Membrane</keyword>
<keyword evidence="9" id="KW-1185">Reference proteome</keyword>
<evidence type="ECO:0000313" key="9">
    <source>
        <dbReference type="Proteomes" id="UP001597104"/>
    </source>
</evidence>
<proteinExistence type="predicted"/>
<evidence type="ECO:0000256" key="2">
    <source>
        <dbReference type="ARBA" id="ARBA00022475"/>
    </source>
</evidence>
<comment type="caution">
    <text evidence="8">The sequence shown here is derived from an EMBL/GenBank/DDBJ whole genome shotgun (WGS) entry which is preliminary data.</text>
</comment>